<protein>
    <recommendedName>
        <fullName evidence="1">GyrI-like small molecule binding domain-containing protein</fullName>
    </recommendedName>
</protein>
<reference evidence="2 3" key="1">
    <citation type="journal article" date="2014" name="Int. J. Syst. Evol. Microbiol.">
        <title>Nocardioides zeae sp. nov., isolated from the stem of Zea mays.</title>
        <authorList>
            <person name="Glaeser S.P."/>
            <person name="McInroy J.A."/>
            <person name="Busse H.J."/>
            <person name="Kampfer P."/>
        </authorList>
    </citation>
    <scope>NUCLEOTIDE SEQUENCE [LARGE SCALE GENOMIC DNA]</scope>
    <source>
        <strain evidence="2 3">JCM 30728</strain>
    </source>
</reference>
<evidence type="ECO:0000259" key="1">
    <source>
        <dbReference type="Pfam" id="PF06445"/>
    </source>
</evidence>
<proteinExistence type="predicted"/>
<evidence type="ECO:0000313" key="2">
    <source>
        <dbReference type="EMBL" id="NEN78511.1"/>
    </source>
</evidence>
<dbReference type="InterPro" id="IPR011256">
    <property type="entry name" value="Reg_factor_effector_dom_sf"/>
</dbReference>
<dbReference type="SUPFAM" id="SSF55136">
    <property type="entry name" value="Probable bacterial effector-binding domain"/>
    <property type="match status" value="1"/>
</dbReference>
<comment type="caution">
    <text evidence="2">The sequence shown here is derived from an EMBL/GenBank/DDBJ whole genome shotgun (WGS) entry which is preliminary data.</text>
</comment>
<gene>
    <name evidence="2" type="ORF">G3T38_09485</name>
</gene>
<dbReference type="RefSeq" id="WP_163772039.1">
    <property type="nucleotide sequence ID" value="NZ_JAAGXA010000005.1"/>
</dbReference>
<sequence length="217" mass="24514">MDNHDLKRDPRLPYRATTRIEVVDVPAIAFLTARGEGDPNTSRLYADVVEALYASSYGVRAVAIEELGRKHTVAPLEGLWWADDLRVFTARDKDAWSWQMMIAQPSWVTDDVVTAGIERARGRRDLAEVDRITFTTITEGLAVQTLHVGPYDDEGPTIARMHDEFMPQHGYRPRGAHHEIYLSDVRKTAPGRLRTILRQPIETSQPIEQRRAGAAQS</sequence>
<feature type="domain" description="GyrI-like small molecule binding" evidence="1">
    <location>
        <begin position="20"/>
        <end position="197"/>
    </location>
</feature>
<accession>A0A6P0HIT6</accession>
<dbReference type="Pfam" id="PF06445">
    <property type="entry name" value="GyrI-like"/>
    <property type="match status" value="1"/>
</dbReference>
<dbReference type="EMBL" id="JAAGXA010000005">
    <property type="protein sequence ID" value="NEN78511.1"/>
    <property type="molecule type" value="Genomic_DNA"/>
</dbReference>
<dbReference type="InterPro" id="IPR029442">
    <property type="entry name" value="GyrI-like"/>
</dbReference>
<evidence type="ECO:0000313" key="3">
    <source>
        <dbReference type="Proteomes" id="UP000468687"/>
    </source>
</evidence>
<dbReference type="AlphaFoldDB" id="A0A6P0HIT6"/>
<dbReference type="Gene3D" id="3.20.80.10">
    <property type="entry name" value="Regulatory factor, effector binding domain"/>
    <property type="match status" value="1"/>
</dbReference>
<name>A0A6P0HIT6_9ACTN</name>
<keyword evidence="3" id="KW-1185">Reference proteome</keyword>
<organism evidence="2 3">
    <name type="scientific">Nocardioides zeae</name>
    <dbReference type="NCBI Taxonomy" id="1457234"/>
    <lineage>
        <taxon>Bacteria</taxon>
        <taxon>Bacillati</taxon>
        <taxon>Actinomycetota</taxon>
        <taxon>Actinomycetes</taxon>
        <taxon>Propionibacteriales</taxon>
        <taxon>Nocardioidaceae</taxon>
        <taxon>Nocardioides</taxon>
    </lineage>
</organism>
<dbReference type="Proteomes" id="UP000468687">
    <property type="component" value="Unassembled WGS sequence"/>
</dbReference>